<protein>
    <submittedName>
        <fullName evidence="2">Uncharacterized protein</fullName>
    </submittedName>
</protein>
<keyword evidence="3" id="KW-1185">Reference proteome</keyword>
<reference evidence="2 3" key="1">
    <citation type="submission" date="2021-01" db="EMBL/GenBank/DDBJ databases">
        <title>Whole genome shotgun sequence of Plantactinospora endophytica NBRC 110450.</title>
        <authorList>
            <person name="Komaki H."/>
            <person name="Tamura T."/>
        </authorList>
    </citation>
    <scope>NUCLEOTIDE SEQUENCE [LARGE SCALE GENOMIC DNA]</scope>
    <source>
        <strain evidence="2 3">NBRC 110450</strain>
    </source>
</reference>
<gene>
    <name evidence="2" type="ORF">Pen02_80030</name>
</gene>
<dbReference type="RefSeq" id="WP_203871372.1">
    <property type="nucleotide sequence ID" value="NZ_BONW01000050.1"/>
</dbReference>
<feature type="region of interest" description="Disordered" evidence="1">
    <location>
        <begin position="117"/>
        <end position="146"/>
    </location>
</feature>
<comment type="caution">
    <text evidence="2">The sequence shown here is derived from an EMBL/GenBank/DDBJ whole genome shotgun (WGS) entry which is preliminary data.</text>
</comment>
<evidence type="ECO:0000313" key="3">
    <source>
        <dbReference type="Proteomes" id="UP000646749"/>
    </source>
</evidence>
<proteinExistence type="predicted"/>
<dbReference type="Proteomes" id="UP000646749">
    <property type="component" value="Unassembled WGS sequence"/>
</dbReference>
<dbReference type="PROSITE" id="PS51257">
    <property type="entry name" value="PROKAR_LIPOPROTEIN"/>
    <property type="match status" value="1"/>
</dbReference>
<organism evidence="2 3">
    <name type="scientific">Plantactinospora endophytica</name>
    <dbReference type="NCBI Taxonomy" id="673535"/>
    <lineage>
        <taxon>Bacteria</taxon>
        <taxon>Bacillati</taxon>
        <taxon>Actinomycetota</taxon>
        <taxon>Actinomycetes</taxon>
        <taxon>Micromonosporales</taxon>
        <taxon>Micromonosporaceae</taxon>
        <taxon>Plantactinospora</taxon>
    </lineage>
</organism>
<dbReference type="EMBL" id="BONW01000050">
    <property type="protein sequence ID" value="GIG93067.1"/>
    <property type="molecule type" value="Genomic_DNA"/>
</dbReference>
<feature type="compositionally biased region" description="Basic and acidic residues" evidence="1">
    <location>
        <begin position="121"/>
        <end position="146"/>
    </location>
</feature>
<evidence type="ECO:0000256" key="1">
    <source>
        <dbReference type="SAM" id="MobiDB-lite"/>
    </source>
</evidence>
<name>A0ABQ4EEA8_9ACTN</name>
<sequence length="146" mass="15852">MRQTTRPARRGVTAVVVAAALVIIASGCNVNDSPQEREESNAIAAEIQETLAQRPEVEQVKVNYQNNLSASAQASVTITVTPGTDVEPVIEEATRLIWLSELHPLSIISIAANEAEAQQRGVDRDIDPNGTDKAELERRYGPRPPE</sequence>
<evidence type="ECO:0000313" key="2">
    <source>
        <dbReference type="EMBL" id="GIG93067.1"/>
    </source>
</evidence>
<accession>A0ABQ4EEA8</accession>